<dbReference type="AlphaFoldDB" id="A0A4V2F3W3"/>
<dbReference type="SUPFAM" id="SSF143968">
    <property type="entry name" value="UbiD C-terminal domain-like"/>
    <property type="match status" value="1"/>
</dbReference>
<dbReference type="GO" id="GO:0005829">
    <property type="term" value="C:cytosol"/>
    <property type="evidence" value="ECO:0007669"/>
    <property type="project" value="TreeGrafter"/>
</dbReference>
<organism evidence="5 6">
    <name type="scientific">Pigmentiphaga kullae</name>
    <dbReference type="NCBI Taxonomy" id="151784"/>
    <lineage>
        <taxon>Bacteria</taxon>
        <taxon>Pseudomonadati</taxon>
        <taxon>Pseudomonadota</taxon>
        <taxon>Betaproteobacteria</taxon>
        <taxon>Burkholderiales</taxon>
        <taxon>Alcaligenaceae</taxon>
        <taxon>Pigmentiphaga</taxon>
    </lineage>
</organism>
<comment type="similarity">
    <text evidence="1">Belongs to the UbiD family.</text>
</comment>
<feature type="domain" description="3-octaprenyl-4-hydroxybenzoate carboxy-lyase-like N-terminal" evidence="3">
    <location>
        <begin position="23"/>
        <end position="99"/>
    </location>
</feature>
<evidence type="ECO:0000259" key="4">
    <source>
        <dbReference type="Pfam" id="PF20696"/>
    </source>
</evidence>
<dbReference type="EMBL" id="SGXC01000001">
    <property type="protein sequence ID" value="RZS85507.1"/>
    <property type="molecule type" value="Genomic_DNA"/>
</dbReference>
<dbReference type="OrthoDB" id="9809841at2"/>
<dbReference type="PANTHER" id="PTHR30108">
    <property type="entry name" value="3-OCTAPRENYL-4-HYDROXYBENZOATE CARBOXY-LYASE-RELATED"/>
    <property type="match status" value="1"/>
</dbReference>
<dbReference type="GO" id="GO:0008694">
    <property type="term" value="F:4-hydroxy-3-polyprenylbenzoate decarboxylase activity"/>
    <property type="evidence" value="ECO:0007669"/>
    <property type="project" value="TreeGrafter"/>
</dbReference>
<dbReference type="FunFam" id="3.40.1670.10:FF:000003">
    <property type="entry name" value="Phenolic acid decarboxylase"/>
    <property type="match status" value="1"/>
</dbReference>
<dbReference type="GO" id="GO:0006744">
    <property type="term" value="P:ubiquinone biosynthetic process"/>
    <property type="evidence" value="ECO:0007669"/>
    <property type="project" value="TreeGrafter"/>
</dbReference>
<protein>
    <submittedName>
        <fullName evidence="5">2,5-furandicarboxylate decarboxylase 1</fullName>
    </submittedName>
</protein>
<dbReference type="InterPro" id="IPR049383">
    <property type="entry name" value="UbiD-like_N"/>
</dbReference>
<evidence type="ECO:0000259" key="3">
    <source>
        <dbReference type="Pfam" id="PF20695"/>
    </source>
</evidence>
<dbReference type="RefSeq" id="WP_130356714.1">
    <property type="nucleotide sequence ID" value="NZ_SGXC01000001.1"/>
</dbReference>
<evidence type="ECO:0000313" key="6">
    <source>
        <dbReference type="Proteomes" id="UP000292445"/>
    </source>
</evidence>
<dbReference type="Pfam" id="PF20695">
    <property type="entry name" value="UbiD_N"/>
    <property type="match status" value="1"/>
</dbReference>
<reference evidence="5 6" key="1">
    <citation type="submission" date="2019-02" db="EMBL/GenBank/DDBJ databases">
        <title>Genomic Encyclopedia of Type Strains, Phase IV (KMG-IV): sequencing the most valuable type-strain genomes for metagenomic binning, comparative biology and taxonomic classification.</title>
        <authorList>
            <person name="Goeker M."/>
        </authorList>
    </citation>
    <scope>NUCLEOTIDE SEQUENCE [LARGE SCALE GENOMIC DNA]</scope>
    <source>
        <strain evidence="5 6">K24</strain>
    </source>
</reference>
<dbReference type="InterPro" id="IPR049381">
    <property type="entry name" value="UbiD-like_C"/>
</dbReference>
<proteinExistence type="inferred from homology"/>
<gene>
    <name evidence="5" type="ORF">EV675_1536</name>
</gene>
<evidence type="ECO:0000259" key="2">
    <source>
        <dbReference type="Pfam" id="PF01977"/>
    </source>
</evidence>
<dbReference type="Gene3D" id="3.40.1670.10">
    <property type="entry name" value="UbiD C-terminal domain-like"/>
    <property type="match status" value="1"/>
</dbReference>
<evidence type="ECO:0000313" key="5">
    <source>
        <dbReference type="EMBL" id="RZS85507.1"/>
    </source>
</evidence>
<sequence length="473" mass="51263">MADAAHTGPRNASQPVTTLREWLDRLAANDRLALIQAGKSLRFDIAAIASKLDGRQATFFPSPEGHRIPVLSGIVSRREWIADAMGVAPADLLKRYQQAVGNPLPCEEVGKAPVQEIIHRGDLDIGRLLPAPIHNEHDGGAYLTAGLLISSNPSTGRQNVSINRCHLKGGNRMGVSVSSRDTGAFLNLCEKAGKPLPIAIAIGVDPLTLMASQAIVAMDQDELEVAGALRGEPVRVIKCLTNDLRVPAEAEIVLEGRILPNVREPEGPFGEFTQYYGPRGDRFVIEIDAVTHRRSPIFHTIIGGGTEHILLGAVAREASFLTTMQRIFPNVTNVHLAPGGVGRYHLYVQMKKLHEGSAKNVIFSALAMHHDVKQVIVVDEDIDIYDPQEVEWAVATRFQADRDLVVVDNCRASRLDPTSRGGIGSKLGLDATKPVDAPPEQFLRIGVPGRDAVDIEAVRSDIASGSWRKVCPD</sequence>
<comment type="caution">
    <text evidence="5">The sequence shown here is derived from an EMBL/GenBank/DDBJ whole genome shotgun (WGS) entry which is preliminary data.</text>
</comment>
<dbReference type="InterPro" id="IPR002830">
    <property type="entry name" value="UbiD"/>
</dbReference>
<dbReference type="Pfam" id="PF01977">
    <property type="entry name" value="UbiD"/>
    <property type="match status" value="1"/>
</dbReference>
<dbReference type="NCBIfam" id="TIGR00148">
    <property type="entry name" value="UbiD family decarboxylase"/>
    <property type="match status" value="1"/>
</dbReference>
<feature type="domain" description="3-octaprenyl-4-hydroxybenzoate carboxy-lyase-like Rift-related" evidence="2">
    <location>
        <begin position="110"/>
        <end position="305"/>
    </location>
</feature>
<feature type="domain" description="3-octaprenyl-4-hydroxybenzoate carboxy-lyase-like C-terminal" evidence="4">
    <location>
        <begin position="311"/>
        <end position="431"/>
    </location>
</feature>
<dbReference type="SUPFAM" id="SSF50475">
    <property type="entry name" value="FMN-binding split barrel"/>
    <property type="match status" value="1"/>
</dbReference>
<dbReference type="Proteomes" id="UP000292445">
    <property type="component" value="Unassembled WGS sequence"/>
</dbReference>
<dbReference type="InterPro" id="IPR048304">
    <property type="entry name" value="UbiD_Rift_dom"/>
</dbReference>
<keyword evidence="6" id="KW-1185">Reference proteome</keyword>
<dbReference type="PANTHER" id="PTHR30108:SF17">
    <property type="entry name" value="FERULIC ACID DECARBOXYLASE 1"/>
    <property type="match status" value="1"/>
</dbReference>
<name>A0A4V2F3W3_9BURK</name>
<evidence type="ECO:0000256" key="1">
    <source>
        <dbReference type="ARBA" id="ARBA00010021"/>
    </source>
</evidence>
<accession>A0A4V2F3W3</accession>
<dbReference type="Pfam" id="PF20696">
    <property type="entry name" value="UbiD_C"/>
    <property type="match status" value="1"/>
</dbReference>